<dbReference type="Pfam" id="PF11512">
    <property type="entry name" value="Atu4866"/>
    <property type="match status" value="1"/>
</dbReference>
<dbReference type="InterPro" id="IPR011059">
    <property type="entry name" value="Metal-dep_hydrolase_composite"/>
</dbReference>
<gene>
    <name evidence="2" type="ORF">HDG69_003384</name>
</gene>
<reference evidence="2 3" key="1">
    <citation type="submission" date="2020-05" db="EMBL/GenBank/DDBJ databases">
        <title>Genomic Encyclopedia of Type Strains, Phase III (KMG-III): the genomes of soil and plant-associated and newly described type strains.</title>
        <authorList>
            <person name="Whitman W."/>
        </authorList>
    </citation>
    <scope>NUCLEOTIDE SEQUENCE [LARGE SCALE GENOMIC DNA]</scope>
    <source>
        <strain evidence="2 3">KCTC 19046</strain>
    </source>
</reference>
<protein>
    <recommendedName>
        <fullName evidence="4">Ligand-binding protein with streptavidin-like fold</fullName>
    </recommendedName>
</protein>
<evidence type="ECO:0000313" key="3">
    <source>
        <dbReference type="Proteomes" id="UP000757540"/>
    </source>
</evidence>
<dbReference type="EMBL" id="JABEZU010000004">
    <property type="protein sequence ID" value="NOV98789.1"/>
    <property type="molecule type" value="Genomic_DNA"/>
</dbReference>
<dbReference type="Proteomes" id="UP000757540">
    <property type="component" value="Unassembled WGS sequence"/>
</dbReference>
<organism evidence="2 3">
    <name type="scientific">Isoptericola halotolerans</name>
    <dbReference type="NCBI Taxonomy" id="300560"/>
    <lineage>
        <taxon>Bacteria</taxon>
        <taxon>Bacillati</taxon>
        <taxon>Actinomycetota</taxon>
        <taxon>Actinomycetes</taxon>
        <taxon>Micrococcales</taxon>
        <taxon>Promicromonosporaceae</taxon>
        <taxon>Isoptericola</taxon>
    </lineage>
</organism>
<proteinExistence type="predicted"/>
<comment type="caution">
    <text evidence="2">The sequence shown here is derived from an EMBL/GenBank/DDBJ whole genome shotgun (WGS) entry which is preliminary data.</text>
</comment>
<feature type="compositionally biased region" description="Basic and acidic residues" evidence="1">
    <location>
        <begin position="120"/>
        <end position="130"/>
    </location>
</feature>
<dbReference type="InterPro" id="IPR038646">
    <property type="entry name" value="Atu4866-like_sf"/>
</dbReference>
<evidence type="ECO:0000313" key="2">
    <source>
        <dbReference type="EMBL" id="NOV98789.1"/>
    </source>
</evidence>
<dbReference type="InterPro" id="IPR020955">
    <property type="entry name" value="Uncharacterised_Atu4866"/>
</dbReference>
<keyword evidence="3" id="KW-1185">Reference proteome</keyword>
<evidence type="ECO:0000256" key="1">
    <source>
        <dbReference type="SAM" id="MobiDB-lite"/>
    </source>
</evidence>
<evidence type="ECO:0008006" key="4">
    <source>
        <dbReference type="Google" id="ProtNLM"/>
    </source>
</evidence>
<sequence length="210" mass="22747">MLVRDATIHTAPGKVHRGDLRVSGPVIAEDDVSCDDTTIIEASGCSVVPLLVDTVFAASPPAPDDSFDLTPGRPATFAVIQGSVGVSAIRSMLVVSPRDLEAVVVHGQQVVRHGAPRRPAGTDDLSRDSPRLGAWTDSRRDMTQYLSPDGRYSETRGGRRDAYTGSFWLDDDRITYLDDTGFWAFGQYHRGILHHAGFVLHRAGERAGPP</sequence>
<dbReference type="Gene3D" id="2.40.128.290">
    <property type="entry name" value="Uncharacterised protein Atu4866, PF11512"/>
    <property type="match status" value="1"/>
</dbReference>
<dbReference type="RefSeq" id="WP_171784969.1">
    <property type="nucleotide sequence ID" value="NZ_BAAAML010000002.1"/>
</dbReference>
<feature type="region of interest" description="Disordered" evidence="1">
    <location>
        <begin position="113"/>
        <end position="132"/>
    </location>
</feature>
<dbReference type="SUPFAM" id="SSF51338">
    <property type="entry name" value="Composite domain of metallo-dependent hydrolases"/>
    <property type="match status" value="1"/>
</dbReference>
<accession>A0ABX2A7D3</accession>
<name>A0ABX2A7D3_9MICO</name>